<dbReference type="SUPFAM" id="SSF57414">
    <property type="entry name" value="Hairpin loop containing domain-like"/>
    <property type="match status" value="1"/>
</dbReference>
<evidence type="ECO:0000259" key="1">
    <source>
        <dbReference type="SMART" id="SM00473"/>
    </source>
</evidence>
<sequence length="126" mass="14397">MNTEPIASTIAQRQIAQVFFFTTIHVYRLTLLMFTVSLMRGVASGSVVEVYREKFLDSTSEKLLDAADEYHCLSLCYNEKTMTCESIIFFADSGDCLLNTDTTSNAAILKNEDEFRVVYMERKHLK</sequence>
<comment type="caution">
    <text evidence="2">The sequence shown here is derived from an EMBL/GenBank/DDBJ whole genome shotgun (WGS) entry which is preliminary data.</text>
</comment>
<name>A0AAN8IIY8_TRICO</name>
<accession>A0AAN8IIY8</accession>
<dbReference type="SMART" id="SM00473">
    <property type="entry name" value="PAN_AP"/>
    <property type="match status" value="1"/>
</dbReference>
<dbReference type="AlphaFoldDB" id="A0AAN8IIY8"/>
<dbReference type="Pfam" id="PF00024">
    <property type="entry name" value="PAN_1"/>
    <property type="match status" value="1"/>
</dbReference>
<dbReference type="Gene3D" id="3.50.4.10">
    <property type="entry name" value="Hepatocyte Growth Factor"/>
    <property type="match status" value="1"/>
</dbReference>
<reference evidence="2 3" key="1">
    <citation type="submission" date="2019-10" db="EMBL/GenBank/DDBJ databases">
        <title>Assembly and Annotation for the nematode Trichostrongylus colubriformis.</title>
        <authorList>
            <person name="Martin J."/>
        </authorList>
    </citation>
    <scope>NUCLEOTIDE SEQUENCE [LARGE SCALE GENOMIC DNA]</scope>
    <source>
        <strain evidence="2">G859</strain>
        <tissue evidence="2">Whole worm</tissue>
    </source>
</reference>
<gene>
    <name evidence="2" type="ORF">GCK32_018173</name>
</gene>
<evidence type="ECO:0000313" key="3">
    <source>
        <dbReference type="Proteomes" id="UP001331761"/>
    </source>
</evidence>
<feature type="domain" description="Apple" evidence="1">
    <location>
        <begin position="43"/>
        <end position="123"/>
    </location>
</feature>
<evidence type="ECO:0000313" key="2">
    <source>
        <dbReference type="EMBL" id="KAK5971072.1"/>
    </source>
</evidence>
<dbReference type="InterPro" id="IPR003609">
    <property type="entry name" value="Pan_app"/>
</dbReference>
<protein>
    <recommendedName>
        <fullName evidence="1">Apple domain-containing protein</fullName>
    </recommendedName>
</protein>
<dbReference type="EMBL" id="WIXE01018276">
    <property type="protein sequence ID" value="KAK5971072.1"/>
    <property type="molecule type" value="Genomic_DNA"/>
</dbReference>
<dbReference type="Proteomes" id="UP001331761">
    <property type="component" value="Unassembled WGS sequence"/>
</dbReference>
<feature type="non-terminal residue" evidence="2">
    <location>
        <position position="126"/>
    </location>
</feature>
<organism evidence="2 3">
    <name type="scientific">Trichostrongylus colubriformis</name>
    <name type="common">Black scour worm</name>
    <dbReference type="NCBI Taxonomy" id="6319"/>
    <lineage>
        <taxon>Eukaryota</taxon>
        <taxon>Metazoa</taxon>
        <taxon>Ecdysozoa</taxon>
        <taxon>Nematoda</taxon>
        <taxon>Chromadorea</taxon>
        <taxon>Rhabditida</taxon>
        <taxon>Rhabditina</taxon>
        <taxon>Rhabditomorpha</taxon>
        <taxon>Strongyloidea</taxon>
        <taxon>Trichostrongylidae</taxon>
        <taxon>Trichostrongylus</taxon>
    </lineage>
</organism>
<keyword evidence="3" id="KW-1185">Reference proteome</keyword>
<proteinExistence type="predicted"/>